<reference evidence="3" key="1">
    <citation type="submission" date="2006-05" db="EMBL/GenBank/DDBJ databases">
        <title>Annotation of the draft genome assembly of Desulfuromonas acetoxidans DSM 684.</title>
        <authorList>
            <consortium name="US DOE Joint Genome Institute (JGI-ORNL)"/>
            <person name="Larimer F."/>
            <person name="Land M."/>
            <person name="Hauser L."/>
        </authorList>
    </citation>
    <scope>NUCLEOTIDE SEQUENCE [LARGE SCALE GENOMIC DNA]</scope>
    <source>
        <strain evidence="3">DSM 684</strain>
    </source>
</reference>
<comment type="caution">
    <text evidence="3">The sequence shown here is derived from an EMBL/GenBank/DDBJ whole genome shotgun (WGS) entry which is preliminary data.</text>
</comment>
<dbReference type="PANTHER" id="PTHR47618">
    <property type="entry name" value="BIFUNCTIONAL OLIGORIBONUCLEASE AND PAP PHOSPHATASE NRNA"/>
    <property type="match status" value="1"/>
</dbReference>
<dbReference type="EMBL" id="AAEW02000007">
    <property type="protein sequence ID" value="EAT15978.1"/>
    <property type="molecule type" value="Genomic_DNA"/>
</dbReference>
<feature type="domain" description="DHHA1" evidence="2">
    <location>
        <begin position="232"/>
        <end position="303"/>
    </location>
</feature>
<dbReference type="PANTHER" id="PTHR47618:SF1">
    <property type="entry name" value="BIFUNCTIONAL OLIGORIBONUCLEASE AND PAP PHOSPHATASE NRNA"/>
    <property type="match status" value="1"/>
</dbReference>
<gene>
    <name evidence="3" type="ORF">Dace_2278</name>
</gene>
<dbReference type="OrthoDB" id="9803668at2"/>
<keyword evidence="4" id="KW-1185">Reference proteome</keyword>
<evidence type="ECO:0000259" key="2">
    <source>
        <dbReference type="Pfam" id="PF02272"/>
    </source>
</evidence>
<dbReference type="InterPro" id="IPR038763">
    <property type="entry name" value="DHH_sf"/>
</dbReference>
<dbReference type="RefSeq" id="WP_005999817.1">
    <property type="nucleotide sequence ID" value="NZ_AAEW02000007.1"/>
</dbReference>
<feature type="domain" description="DDH" evidence="1">
    <location>
        <begin position="20"/>
        <end position="158"/>
    </location>
</feature>
<evidence type="ECO:0000313" key="3">
    <source>
        <dbReference type="EMBL" id="EAT15978.1"/>
    </source>
</evidence>
<reference evidence="3" key="2">
    <citation type="submission" date="2006-05" db="EMBL/GenBank/DDBJ databases">
        <title>Sequencing of the draft genome and assembly of Desulfuromonas acetoxidans DSM 684.</title>
        <authorList>
            <consortium name="US DOE Joint Genome Institute (JGI-PGF)"/>
            <person name="Copeland A."/>
            <person name="Lucas S."/>
            <person name="Lapidus A."/>
            <person name="Barry K."/>
            <person name="Detter J.C."/>
            <person name="Glavina del Rio T."/>
            <person name="Hammon N."/>
            <person name="Israni S."/>
            <person name="Dalin E."/>
            <person name="Tice H."/>
            <person name="Bruce D."/>
            <person name="Pitluck S."/>
            <person name="Richardson P."/>
        </authorList>
    </citation>
    <scope>NUCLEOTIDE SEQUENCE [LARGE SCALE GENOMIC DNA]</scope>
    <source>
        <strain evidence="3">DSM 684</strain>
    </source>
</reference>
<protein>
    <submittedName>
        <fullName evidence="3">Phosphoesterase, RecJ-like</fullName>
    </submittedName>
</protein>
<dbReference type="AlphaFoldDB" id="Q1K0G3"/>
<proteinExistence type="predicted"/>
<name>Q1K0G3_DESA6</name>
<dbReference type="InterPro" id="IPR003156">
    <property type="entry name" value="DHHA1_dom"/>
</dbReference>
<dbReference type="SUPFAM" id="SSF64182">
    <property type="entry name" value="DHH phosphoesterases"/>
    <property type="match status" value="1"/>
</dbReference>
<dbReference type="Proteomes" id="UP000005695">
    <property type="component" value="Unassembled WGS sequence"/>
</dbReference>
<dbReference type="InterPro" id="IPR001667">
    <property type="entry name" value="DDH_dom"/>
</dbReference>
<dbReference type="Pfam" id="PF01368">
    <property type="entry name" value="DHH"/>
    <property type="match status" value="1"/>
</dbReference>
<dbReference type="Pfam" id="PF02272">
    <property type="entry name" value="DHHA1"/>
    <property type="match status" value="1"/>
</dbReference>
<dbReference type="Gene3D" id="3.90.1640.10">
    <property type="entry name" value="inorganic pyrophosphatase (n-terminal core)"/>
    <property type="match status" value="1"/>
</dbReference>
<dbReference type="Gene3D" id="3.10.310.30">
    <property type="match status" value="1"/>
</dbReference>
<sequence>MTMNDPLQATVDALASGQRFLIAAHEGPDGDAMSSTLALTNALREMGKDVVAYNVDGVPDKFCFLPGADTVVSEIAASEHFDVIVILDAGELRRARLDARNLCTTLINIDHHPFSEDFGDIYLVDDKCSATAAMLYRVLMACDYTISTEVALCIYTGILSDTGSFRYSSADPEAFAVAGEMVALGVDPWMVAGGLYESQEVERLQLLGMSLNTLRVSDCRQYAAMTVTQQMLDELGIGPDMADSFVNYPRSIHGVEVALFFRELDQNSYKLGMRSKGTVDVGALARELGGGGHHNAAGAVLHGTLDEVHTQVFERLGAFSAAQ</sequence>
<organism evidence="3 4">
    <name type="scientific">Desulfuromonas acetoxidans (strain DSM 684 / 11070)</name>
    <dbReference type="NCBI Taxonomy" id="281689"/>
    <lineage>
        <taxon>Bacteria</taxon>
        <taxon>Pseudomonadati</taxon>
        <taxon>Thermodesulfobacteriota</taxon>
        <taxon>Desulfuromonadia</taxon>
        <taxon>Desulfuromonadales</taxon>
        <taxon>Desulfuromonadaceae</taxon>
        <taxon>Desulfuromonas</taxon>
    </lineage>
</organism>
<evidence type="ECO:0000259" key="1">
    <source>
        <dbReference type="Pfam" id="PF01368"/>
    </source>
</evidence>
<accession>Q1K0G3</accession>
<dbReference type="GO" id="GO:0003676">
    <property type="term" value="F:nucleic acid binding"/>
    <property type="evidence" value="ECO:0007669"/>
    <property type="project" value="InterPro"/>
</dbReference>
<dbReference type="InterPro" id="IPR051319">
    <property type="entry name" value="Oligoribo/pAp-PDE_c-di-AMP_PDE"/>
</dbReference>
<evidence type="ECO:0000313" key="4">
    <source>
        <dbReference type="Proteomes" id="UP000005695"/>
    </source>
</evidence>